<evidence type="ECO:0000313" key="6">
    <source>
        <dbReference type="Proteomes" id="UP000631114"/>
    </source>
</evidence>
<organism evidence="5 6">
    <name type="scientific">Coptis chinensis</name>
    <dbReference type="NCBI Taxonomy" id="261450"/>
    <lineage>
        <taxon>Eukaryota</taxon>
        <taxon>Viridiplantae</taxon>
        <taxon>Streptophyta</taxon>
        <taxon>Embryophyta</taxon>
        <taxon>Tracheophyta</taxon>
        <taxon>Spermatophyta</taxon>
        <taxon>Magnoliopsida</taxon>
        <taxon>Ranunculales</taxon>
        <taxon>Ranunculaceae</taxon>
        <taxon>Coptidoideae</taxon>
        <taxon>Coptis</taxon>
    </lineage>
</organism>
<dbReference type="PROSITE" id="PS51698">
    <property type="entry name" value="U_BOX"/>
    <property type="match status" value="1"/>
</dbReference>
<reference evidence="5 6" key="1">
    <citation type="submission" date="2020-10" db="EMBL/GenBank/DDBJ databases">
        <title>The Coptis chinensis genome and diversification of protoberbering-type alkaloids.</title>
        <authorList>
            <person name="Wang B."/>
            <person name="Shu S."/>
            <person name="Song C."/>
            <person name="Liu Y."/>
        </authorList>
    </citation>
    <scope>NUCLEOTIDE SEQUENCE [LARGE SCALE GENOMIC DNA]</scope>
    <source>
        <strain evidence="5">HL-2020</strain>
        <tissue evidence="5">Leaf</tissue>
    </source>
</reference>
<keyword evidence="6" id="KW-1185">Reference proteome</keyword>
<dbReference type="InterPro" id="IPR003613">
    <property type="entry name" value="Ubox_domain"/>
</dbReference>
<dbReference type="EMBL" id="JADFTS010000006">
    <property type="protein sequence ID" value="KAF9599798.1"/>
    <property type="molecule type" value="Genomic_DNA"/>
</dbReference>
<evidence type="ECO:0000259" key="4">
    <source>
        <dbReference type="PROSITE" id="PS51698"/>
    </source>
</evidence>
<dbReference type="InterPro" id="IPR013083">
    <property type="entry name" value="Znf_RING/FYVE/PHD"/>
</dbReference>
<dbReference type="InterPro" id="IPR045210">
    <property type="entry name" value="RING-Ubox_PUB"/>
</dbReference>
<evidence type="ECO:0000256" key="2">
    <source>
        <dbReference type="ARBA" id="ARBA00022679"/>
    </source>
</evidence>
<dbReference type="GO" id="GO:0016567">
    <property type="term" value="P:protein ubiquitination"/>
    <property type="evidence" value="ECO:0007669"/>
    <property type="project" value="UniProtKB-UniPathway"/>
</dbReference>
<comment type="caution">
    <text evidence="5">The sequence shown here is derived from an EMBL/GenBank/DDBJ whole genome shotgun (WGS) entry which is preliminary data.</text>
</comment>
<gene>
    <name evidence="5" type="ORF">IFM89_001744</name>
</gene>
<dbReference type="CDD" id="cd16664">
    <property type="entry name" value="RING-Ubox_PUB"/>
    <property type="match status" value="1"/>
</dbReference>
<proteinExistence type="predicted"/>
<dbReference type="SUPFAM" id="SSF57850">
    <property type="entry name" value="RING/U-box"/>
    <property type="match status" value="1"/>
</dbReference>
<dbReference type="UniPathway" id="UPA00143"/>
<comment type="pathway">
    <text evidence="1">Protein modification; protein ubiquitination.</text>
</comment>
<evidence type="ECO:0000256" key="1">
    <source>
        <dbReference type="ARBA" id="ARBA00004906"/>
    </source>
</evidence>
<dbReference type="GO" id="GO:0004842">
    <property type="term" value="F:ubiquitin-protein transferase activity"/>
    <property type="evidence" value="ECO:0007669"/>
    <property type="project" value="InterPro"/>
</dbReference>
<accession>A0A835LLA4</accession>
<dbReference type="Gene3D" id="3.30.40.10">
    <property type="entry name" value="Zinc/RING finger domain, C3HC4 (zinc finger)"/>
    <property type="match status" value="1"/>
</dbReference>
<feature type="domain" description="U-box" evidence="4">
    <location>
        <begin position="72"/>
        <end position="146"/>
    </location>
</feature>
<dbReference type="OrthoDB" id="7537227at2759"/>
<sequence length="288" mass="32468">MFPSYVRFCFKISDVSKRKNMELLVESVTLEKERARSLLKELEAIYQIVNLIAHIRDWTAKVEQYSATNGVPIPPYFCCSTSLGLMLDPVIVASGQTYERAFIQRWVDNGLTFLKKTRQDLAHANLITIYTVKDLIANWCEDNNIRRCDTVNGNNASPLPISSNVPSQDFTRAESFHCCFYSNNSTPRSSLEAGHRSQKKKVGDSSKCIEDNSKVIPKCDQSFPGQSYIHKAGVNQPQALFRALNIFPILCKSNLHEASICRVSMDTRSEFFEEVTTNCSVSSPSKEA</sequence>
<dbReference type="Proteomes" id="UP000631114">
    <property type="component" value="Unassembled WGS sequence"/>
</dbReference>
<name>A0A835LLA4_9MAGN</name>
<evidence type="ECO:0000313" key="5">
    <source>
        <dbReference type="EMBL" id="KAF9599798.1"/>
    </source>
</evidence>
<dbReference type="AlphaFoldDB" id="A0A835LLA4"/>
<dbReference type="SMART" id="SM00504">
    <property type="entry name" value="Ubox"/>
    <property type="match status" value="1"/>
</dbReference>
<evidence type="ECO:0000256" key="3">
    <source>
        <dbReference type="SAM" id="MobiDB-lite"/>
    </source>
</evidence>
<dbReference type="PANTHER" id="PTHR23315:SF7">
    <property type="entry name" value="U-BOX DOMAIN-CONTAINING PROTEIN 4"/>
    <property type="match status" value="1"/>
</dbReference>
<protein>
    <recommendedName>
        <fullName evidence="4">U-box domain-containing protein</fullName>
    </recommendedName>
</protein>
<keyword evidence="2" id="KW-0808">Transferase</keyword>
<dbReference type="Pfam" id="PF04564">
    <property type="entry name" value="U-box"/>
    <property type="match status" value="1"/>
</dbReference>
<dbReference type="PANTHER" id="PTHR23315">
    <property type="entry name" value="U BOX DOMAIN-CONTAINING"/>
    <property type="match status" value="1"/>
</dbReference>
<feature type="region of interest" description="Disordered" evidence="3">
    <location>
        <begin position="187"/>
        <end position="206"/>
    </location>
</feature>